<evidence type="ECO:0000256" key="1">
    <source>
        <dbReference type="SAM" id="Phobius"/>
    </source>
</evidence>
<dbReference type="SUPFAM" id="SSF103511">
    <property type="entry name" value="Chlorophyll a-b binding protein"/>
    <property type="match status" value="1"/>
</dbReference>
<keyword evidence="1" id="KW-0812">Transmembrane</keyword>
<reference evidence="2 3" key="1">
    <citation type="journal article" date="2008" name="Proc. Natl. Acad. Sci. U.S.A.">
        <title>Niche adaptation and genome expansion in the chlorophyll d-producing cyanobacterium Acaryochloris marina.</title>
        <authorList>
            <person name="Swingley W.D."/>
            <person name="Chen M."/>
            <person name="Cheung P.C."/>
            <person name="Conrad A.L."/>
            <person name="Dejesa L.C."/>
            <person name="Hao J."/>
            <person name="Honchak B.M."/>
            <person name="Karbach L.E."/>
            <person name="Kurdoglu A."/>
            <person name="Lahiri S."/>
            <person name="Mastrian S.D."/>
            <person name="Miyashita H."/>
            <person name="Page L."/>
            <person name="Ramakrishna P."/>
            <person name="Satoh S."/>
            <person name="Sattley W.M."/>
            <person name="Shimada Y."/>
            <person name="Taylor H.L."/>
            <person name="Tomo T."/>
            <person name="Tsuchiya T."/>
            <person name="Wang Z.T."/>
            <person name="Raymond J."/>
            <person name="Mimuro M."/>
            <person name="Blankenship R.E."/>
            <person name="Touchman J.W."/>
        </authorList>
    </citation>
    <scope>NUCLEOTIDE SEQUENCE [LARGE SCALE GENOMIC DNA]</scope>
    <source>
        <strain evidence="3">MBIC 11017</strain>
    </source>
</reference>
<dbReference type="EMBL" id="CP000828">
    <property type="protein sequence ID" value="ABW25273.1"/>
    <property type="molecule type" value="Genomic_DNA"/>
</dbReference>
<dbReference type="KEGG" id="amr:AM1_0187"/>
<dbReference type="Proteomes" id="UP000000268">
    <property type="component" value="Chromosome"/>
</dbReference>
<dbReference type="eggNOG" id="ENOG5032Z0N">
    <property type="taxonomic scope" value="Bacteria"/>
</dbReference>
<proteinExistence type="predicted"/>
<accession>B0C7L3</accession>
<dbReference type="RefSeq" id="WP_010474676.1">
    <property type="nucleotide sequence ID" value="NC_009925.1"/>
</dbReference>
<dbReference type="HOGENOM" id="CLU_171075_4_0_3"/>
<feature type="transmembrane region" description="Helical" evidence="1">
    <location>
        <begin position="28"/>
        <end position="53"/>
    </location>
</feature>
<name>B0C7L3_ACAM1</name>
<keyword evidence="3" id="KW-1185">Reference proteome</keyword>
<protein>
    <submittedName>
        <fullName evidence="2">High light inducible protein</fullName>
    </submittedName>
</protein>
<organism evidence="2 3">
    <name type="scientific">Acaryochloris marina (strain MBIC 11017)</name>
    <dbReference type="NCBI Taxonomy" id="329726"/>
    <lineage>
        <taxon>Bacteria</taxon>
        <taxon>Bacillati</taxon>
        <taxon>Cyanobacteriota</taxon>
        <taxon>Cyanophyceae</taxon>
        <taxon>Acaryochloridales</taxon>
        <taxon>Acaryochloridaceae</taxon>
        <taxon>Acaryochloris</taxon>
    </lineage>
</organism>
<keyword evidence="1" id="KW-1133">Transmembrane helix</keyword>
<dbReference type="STRING" id="329726.AM1_0187"/>
<dbReference type="AlphaFoldDB" id="B0C7L3"/>
<sequence>MIEPSRVPNQISPKFGFNEFAERFGGRAAMIAFIAALVFEAVTGQGIFSYLGLA</sequence>
<evidence type="ECO:0000313" key="2">
    <source>
        <dbReference type="EMBL" id="ABW25273.1"/>
    </source>
</evidence>
<gene>
    <name evidence="2" type="primary">hli</name>
    <name evidence="2" type="ordered locus">AM1_0187</name>
</gene>
<keyword evidence="1" id="KW-0472">Membrane</keyword>
<evidence type="ECO:0000313" key="3">
    <source>
        <dbReference type="Proteomes" id="UP000000268"/>
    </source>
</evidence>